<dbReference type="Proteomes" id="UP000694864">
    <property type="component" value="Chromosome 11"/>
</dbReference>
<dbReference type="GeneID" id="104728309"/>
<dbReference type="Pfam" id="PF17921">
    <property type="entry name" value="Integrase_H2C2"/>
    <property type="match status" value="1"/>
</dbReference>
<evidence type="ECO:0000313" key="3">
    <source>
        <dbReference type="RefSeq" id="XP_010445609.1"/>
    </source>
</evidence>
<reference evidence="2" key="1">
    <citation type="journal article" date="2014" name="Nat. Commun.">
        <title>The emerging biofuel crop Camelina sativa retains a highly undifferentiated hexaploid genome structure.</title>
        <authorList>
            <person name="Kagale S."/>
            <person name="Koh C."/>
            <person name="Nixon J."/>
            <person name="Bollina V."/>
            <person name="Clarke W.E."/>
            <person name="Tuteja R."/>
            <person name="Spillane C."/>
            <person name="Robinson S.J."/>
            <person name="Links M.G."/>
            <person name="Clarke C."/>
            <person name="Higgins E.E."/>
            <person name="Huebert T."/>
            <person name="Sharpe A.G."/>
            <person name="Parkin I.A."/>
        </authorList>
    </citation>
    <scope>NUCLEOTIDE SEQUENCE [LARGE SCALE GENOMIC DNA]</scope>
    <source>
        <strain evidence="2">cv. DH55</strain>
    </source>
</reference>
<proteinExistence type="predicted"/>
<accession>A0ABM0USL6</accession>
<reference evidence="3" key="2">
    <citation type="submission" date="2025-08" db="UniProtKB">
        <authorList>
            <consortium name="RefSeq"/>
        </authorList>
    </citation>
    <scope>IDENTIFICATION</scope>
    <source>
        <tissue evidence="3">Leaf</tissue>
    </source>
</reference>
<name>A0ABM0USL6_CAMSA</name>
<organism evidence="2 3">
    <name type="scientific">Camelina sativa</name>
    <name type="common">False flax</name>
    <name type="synonym">Myagrum sativum</name>
    <dbReference type="NCBI Taxonomy" id="90675"/>
    <lineage>
        <taxon>Eukaryota</taxon>
        <taxon>Viridiplantae</taxon>
        <taxon>Streptophyta</taxon>
        <taxon>Embryophyta</taxon>
        <taxon>Tracheophyta</taxon>
        <taxon>Spermatophyta</taxon>
        <taxon>Magnoliopsida</taxon>
        <taxon>eudicotyledons</taxon>
        <taxon>Gunneridae</taxon>
        <taxon>Pentapetalae</taxon>
        <taxon>rosids</taxon>
        <taxon>malvids</taxon>
        <taxon>Brassicales</taxon>
        <taxon>Brassicaceae</taxon>
        <taxon>Camelineae</taxon>
        <taxon>Camelina</taxon>
    </lineage>
</organism>
<protein>
    <submittedName>
        <fullName evidence="3">Uncharacterized protein LOC104728309</fullName>
    </submittedName>
</protein>
<dbReference type="RefSeq" id="XP_010445609.1">
    <property type="nucleotide sequence ID" value="XM_010447307.1"/>
</dbReference>
<keyword evidence="2" id="KW-1185">Reference proteome</keyword>
<evidence type="ECO:0000313" key="2">
    <source>
        <dbReference type="Proteomes" id="UP000694864"/>
    </source>
</evidence>
<sequence>MKLVADYDLEIAYHHGRAYLVADALSQKRAASVQEHDMESLVSEITALRLYAISQEPLGLEAADRADLLSMVRLDQESDVGLDESLRQKILREAHSSKFSIHPGTTKVYQDLKWYYHWVEMKKNVAD</sequence>
<evidence type="ECO:0000259" key="1">
    <source>
        <dbReference type="Pfam" id="PF17921"/>
    </source>
</evidence>
<dbReference type="InterPro" id="IPR041588">
    <property type="entry name" value="Integrase_H2C2"/>
</dbReference>
<dbReference type="Gene3D" id="1.10.340.70">
    <property type="match status" value="1"/>
</dbReference>
<feature type="domain" description="Integrase zinc-binding" evidence="1">
    <location>
        <begin position="83"/>
        <end position="126"/>
    </location>
</feature>
<gene>
    <name evidence="3" type="primary">LOC104728309</name>
</gene>